<reference evidence="3 4" key="1">
    <citation type="submission" date="2017-08" db="EMBL/GenBank/DDBJ databases">
        <title>Infants hospitalized years apart are colonized by the same room-sourced microbial strains.</title>
        <authorList>
            <person name="Brooks B."/>
            <person name="Olm M.R."/>
            <person name="Firek B.A."/>
            <person name="Baker R."/>
            <person name="Thomas B.C."/>
            <person name="Morowitz M.J."/>
            <person name="Banfield J.F."/>
        </authorList>
    </citation>
    <scope>NUCLEOTIDE SEQUENCE [LARGE SCALE GENOMIC DNA]</scope>
    <source>
        <strain evidence="3">S2_006_000_R1_57</strain>
    </source>
</reference>
<sequence length="426" mass="45572">MQLRALTLLPTQESYRHAYPCLQSMLRDDTTTAFLPLPTPADSEESTRTLASLQAYHNHLAPHTTLIVATSGTTGTPKYAQLGAHQLRASATATHHVLGGPGAWLLPLPPYHIAGIQVLLRSLAAGYEPVLQDTRHGFALSDFAAATTQLLDSTPHTRHYTSLVPTQLHKIVSAAQRGDADGLAARTALTYFDAILVGGAALSTDLLHTARTAGAHIVCTYGASETAGGCVYDGYPLPGTRVDIDEEGRIWLGGDTIASGYLNMPDHIAWRRPGWFRTDDHGHWNTSCTDSGRRDNKEILHSPRLCVDGRLDDAICSGGLTIFPHVVENALATHPAISQVVVIGKPDARLGEHVTAVIVPAVPSANTSVAATTDNLADALTVESLRHWVSAAGLPPTAAPREVIIRADLPVKGIGKIDRRHLRDIL</sequence>
<dbReference type="InterPro" id="IPR042099">
    <property type="entry name" value="ANL_N_sf"/>
</dbReference>
<dbReference type="Gene3D" id="3.40.50.12780">
    <property type="entry name" value="N-terminal domain of ligase-like"/>
    <property type="match status" value="1"/>
</dbReference>
<dbReference type="Pfam" id="PF00501">
    <property type="entry name" value="AMP-binding"/>
    <property type="match status" value="1"/>
</dbReference>
<evidence type="ECO:0000313" key="4">
    <source>
        <dbReference type="Proteomes" id="UP000248606"/>
    </source>
</evidence>
<dbReference type="Proteomes" id="UP000248606">
    <property type="component" value="Unassembled WGS sequence"/>
</dbReference>
<gene>
    <name evidence="3" type="ORF">DI579_04485</name>
</gene>
<proteinExistence type="predicted"/>
<dbReference type="EMBL" id="QFOZ01000004">
    <property type="protein sequence ID" value="PZP89151.1"/>
    <property type="molecule type" value="Genomic_DNA"/>
</dbReference>
<dbReference type="AlphaFoldDB" id="A0A2W5IAK6"/>
<evidence type="ECO:0000313" key="3">
    <source>
        <dbReference type="EMBL" id="PZP89151.1"/>
    </source>
</evidence>
<organism evidence="3 4">
    <name type="scientific">Lawsonella clevelandensis</name>
    <dbReference type="NCBI Taxonomy" id="1528099"/>
    <lineage>
        <taxon>Bacteria</taxon>
        <taxon>Bacillati</taxon>
        <taxon>Actinomycetota</taxon>
        <taxon>Actinomycetes</taxon>
        <taxon>Mycobacteriales</taxon>
        <taxon>Lawsonellaceae</taxon>
        <taxon>Lawsonella</taxon>
    </lineage>
</organism>
<evidence type="ECO:0000259" key="1">
    <source>
        <dbReference type="Pfam" id="PF00501"/>
    </source>
</evidence>
<dbReference type="InterPro" id="IPR025110">
    <property type="entry name" value="AMP-bd_C"/>
</dbReference>
<dbReference type="EC" id="6.2.1.26" evidence="3"/>
<dbReference type="Pfam" id="PF13193">
    <property type="entry name" value="AMP-binding_C"/>
    <property type="match status" value="1"/>
</dbReference>
<dbReference type="RefSeq" id="WP_303678784.1">
    <property type="nucleotide sequence ID" value="NZ_JAPJOB010000003.1"/>
</dbReference>
<dbReference type="Gene3D" id="3.30.300.30">
    <property type="match status" value="1"/>
</dbReference>
<protein>
    <submittedName>
        <fullName evidence="3">O-succinylbenzoic acid--CoA ligase</fullName>
        <ecNumber evidence="3">6.2.1.26</ecNumber>
    </submittedName>
</protein>
<dbReference type="GO" id="GO:0006631">
    <property type="term" value="P:fatty acid metabolic process"/>
    <property type="evidence" value="ECO:0007669"/>
    <property type="project" value="TreeGrafter"/>
</dbReference>
<accession>A0A2W5IAK6</accession>
<feature type="domain" description="AMP-dependent synthetase/ligase" evidence="1">
    <location>
        <begin position="56"/>
        <end position="262"/>
    </location>
</feature>
<dbReference type="PANTHER" id="PTHR43201">
    <property type="entry name" value="ACYL-COA SYNTHETASE"/>
    <property type="match status" value="1"/>
</dbReference>
<dbReference type="GO" id="GO:0008756">
    <property type="term" value="F:o-succinylbenzoate-CoA ligase activity"/>
    <property type="evidence" value="ECO:0007669"/>
    <property type="project" value="UniProtKB-EC"/>
</dbReference>
<comment type="caution">
    <text evidence="3">The sequence shown here is derived from an EMBL/GenBank/DDBJ whole genome shotgun (WGS) entry which is preliminary data.</text>
</comment>
<dbReference type="PANTHER" id="PTHR43201:SF32">
    <property type="entry name" value="2-SUCCINYLBENZOATE--COA LIGASE, CHLOROPLASTIC_PEROXISOMAL"/>
    <property type="match status" value="1"/>
</dbReference>
<dbReference type="GO" id="GO:0031956">
    <property type="term" value="F:medium-chain fatty acid-CoA ligase activity"/>
    <property type="evidence" value="ECO:0007669"/>
    <property type="project" value="TreeGrafter"/>
</dbReference>
<dbReference type="InterPro" id="IPR020845">
    <property type="entry name" value="AMP-binding_CS"/>
</dbReference>
<dbReference type="PROSITE" id="PS00455">
    <property type="entry name" value="AMP_BINDING"/>
    <property type="match status" value="1"/>
</dbReference>
<keyword evidence="3" id="KW-0436">Ligase</keyword>
<dbReference type="InterPro" id="IPR045851">
    <property type="entry name" value="AMP-bd_C_sf"/>
</dbReference>
<evidence type="ECO:0000259" key="2">
    <source>
        <dbReference type="Pfam" id="PF13193"/>
    </source>
</evidence>
<dbReference type="InterPro" id="IPR000873">
    <property type="entry name" value="AMP-dep_synth/lig_dom"/>
</dbReference>
<dbReference type="SUPFAM" id="SSF56801">
    <property type="entry name" value="Acetyl-CoA synthetase-like"/>
    <property type="match status" value="1"/>
</dbReference>
<name>A0A2W5IAK6_9ACTN</name>
<feature type="domain" description="AMP-binding enzyme C-terminal" evidence="2">
    <location>
        <begin position="327"/>
        <end position="416"/>
    </location>
</feature>
<dbReference type="NCBIfam" id="NF005877">
    <property type="entry name" value="PRK07824.1"/>
    <property type="match status" value="1"/>
</dbReference>